<dbReference type="SUPFAM" id="SSF55785">
    <property type="entry name" value="PYP-like sensor domain (PAS domain)"/>
    <property type="match status" value="1"/>
</dbReference>
<dbReference type="CDD" id="cd00130">
    <property type="entry name" value="PAS"/>
    <property type="match status" value="1"/>
</dbReference>
<dbReference type="Gene3D" id="1.10.287.130">
    <property type="match status" value="1"/>
</dbReference>
<evidence type="ECO:0000256" key="1">
    <source>
        <dbReference type="ARBA" id="ARBA00000085"/>
    </source>
</evidence>
<dbReference type="Gene3D" id="3.30.565.10">
    <property type="entry name" value="Histidine kinase-like ATPase, C-terminal domain"/>
    <property type="match status" value="1"/>
</dbReference>
<proteinExistence type="predicted"/>
<dbReference type="GO" id="GO:0005524">
    <property type="term" value="F:ATP binding"/>
    <property type="evidence" value="ECO:0007669"/>
    <property type="project" value="UniProtKB-KW"/>
</dbReference>
<dbReference type="AlphaFoldDB" id="M5U5H7"/>
<dbReference type="InterPro" id="IPR004358">
    <property type="entry name" value="Sig_transdc_His_kin-like_C"/>
</dbReference>
<feature type="domain" description="Histidine kinase" evidence="9">
    <location>
        <begin position="150"/>
        <end position="360"/>
    </location>
</feature>
<evidence type="ECO:0000256" key="8">
    <source>
        <dbReference type="ARBA" id="ARBA00023012"/>
    </source>
</evidence>
<evidence type="ECO:0000256" key="3">
    <source>
        <dbReference type="ARBA" id="ARBA00022553"/>
    </source>
</evidence>
<keyword evidence="6 11" id="KW-0418">Kinase</keyword>
<dbReference type="InterPro" id="IPR035965">
    <property type="entry name" value="PAS-like_dom_sf"/>
</dbReference>
<evidence type="ECO:0000259" key="9">
    <source>
        <dbReference type="PROSITE" id="PS50109"/>
    </source>
</evidence>
<evidence type="ECO:0000259" key="10">
    <source>
        <dbReference type="PROSITE" id="PS50112"/>
    </source>
</evidence>
<dbReference type="InterPro" id="IPR000014">
    <property type="entry name" value="PAS"/>
</dbReference>
<protein>
    <recommendedName>
        <fullName evidence="2">histidine kinase</fullName>
        <ecNumber evidence="2">2.7.13.3</ecNumber>
    </recommendedName>
</protein>
<sequence>MMQAMVPLSRNRIANILIETSPVAIFLTTPNGTISQANPVAQEWFGYVDAELVGMAIERLFRFESKGDAEAHSSCFMSHVRDPEPGKKWWLSARRRDKTFFLTKVCLHALETDAGEIRLINVVSVTDHDWCYRKHLECERLAAVSQMVSGLSHESRNAMQRAESCLDLLEMDLETNSESLQLTHRIRNALRGIHRNYEEVREYAAPILLKRSVVELSQLLGVIVDQWSWECGADSNVRISCDEDLPAVSFDVDRFRVLLRHLLDNAVHASPPGKDIEIRCQRFQREQTQGIEISVRDYGSGISEETRQCMFEPFFTNKQQGTGLGLAVCQRIAEAHNGTIEASNHPAGGAVMHVYFPQEFGS</sequence>
<dbReference type="InterPro" id="IPR003594">
    <property type="entry name" value="HATPase_dom"/>
</dbReference>
<keyword evidence="3" id="KW-0597">Phosphoprotein</keyword>
<evidence type="ECO:0000313" key="11">
    <source>
        <dbReference type="EMBL" id="EMI56702.1"/>
    </source>
</evidence>
<evidence type="ECO:0000256" key="2">
    <source>
        <dbReference type="ARBA" id="ARBA00012438"/>
    </source>
</evidence>
<dbReference type="GO" id="GO:0000160">
    <property type="term" value="P:phosphorelay signal transduction system"/>
    <property type="evidence" value="ECO:0007669"/>
    <property type="project" value="UniProtKB-KW"/>
</dbReference>
<gene>
    <name evidence="11" type="ORF">RSSM_01884</name>
</gene>
<keyword evidence="8" id="KW-0902">Two-component regulatory system</keyword>
<dbReference type="PANTHER" id="PTHR43065:SF10">
    <property type="entry name" value="PEROXIDE STRESS-ACTIVATED HISTIDINE KINASE MAK3"/>
    <property type="match status" value="1"/>
</dbReference>
<dbReference type="Proteomes" id="UP000011885">
    <property type="component" value="Unassembled WGS sequence"/>
</dbReference>
<organism evidence="11 12">
    <name type="scientific">Rhodopirellula sallentina SM41</name>
    <dbReference type="NCBI Taxonomy" id="1263870"/>
    <lineage>
        <taxon>Bacteria</taxon>
        <taxon>Pseudomonadati</taxon>
        <taxon>Planctomycetota</taxon>
        <taxon>Planctomycetia</taxon>
        <taxon>Pirellulales</taxon>
        <taxon>Pirellulaceae</taxon>
        <taxon>Rhodopirellula</taxon>
    </lineage>
</organism>
<evidence type="ECO:0000256" key="4">
    <source>
        <dbReference type="ARBA" id="ARBA00022679"/>
    </source>
</evidence>
<keyword evidence="12" id="KW-1185">Reference proteome</keyword>
<dbReference type="EMBL" id="ANOH01000132">
    <property type="protein sequence ID" value="EMI56702.1"/>
    <property type="molecule type" value="Genomic_DNA"/>
</dbReference>
<keyword evidence="5" id="KW-0547">Nucleotide-binding</keyword>
<dbReference type="SMART" id="SM00387">
    <property type="entry name" value="HATPase_c"/>
    <property type="match status" value="1"/>
</dbReference>
<dbReference type="PANTHER" id="PTHR43065">
    <property type="entry name" value="SENSOR HISTIDINE KINASE"/>
    <property type="match status" value="1"/>
</dbReference>
<dbReference type="NCBIfam" id="TIGR00229">
    <property type="entry name" value="sensory_box"/>
    <property type="match status" value="1"/>
</dbReference>
<dbReference type="Pfam" id="PF02518">
    <property type="entry name" value="HATPase_c"/>
    <property type="match status" value="1"/>
</dbReference>
<dbReference type="EC" id="2.7.13.3" evidence="2"/>
<dbReference type="Gene3D" id="3.30.450.20">
    <property type="entry name" value="PAS domain"/>
    <property type="match status" value="1"/>
</dbReference>
<dbReference type="SUPFAM" id="SSF55874">
    <property type="entry name" value="ATPase domain of HSP90 chaperone/DNA topoisomerase II/histidine kinase"/>
    <property type="match status" value="1"/>
</dbReference>
<dbReference type="GO" id="GO:0004673">
    <property type="term" value="F:protein histidine kinase activity"/>
    <property type="evidence" value="ECO:0007669"/>
    <property type="project" value="UniProtKB-EC"/>
</dbReference>
<dbReference type="PROSITE" id="PS50112">
    <property type="entry name" value="PAS"/>
    <property type="match status" value="1"/>
</dbReference>
<dbReference type="InterPro" id="IPR036890">
    <property type="entry name" value="HATPase_C_sf"/>
</dbReference>
<evidence type="ECO:0000313" key="12">
    <source>
        <dbReference type="Proteomes" id="UP000011885"/>
    </source>
</evidence>
<evidence type="ECO:0000256" key="7">
    <source>
        <dbReference type="ARBA" id="ARBA00022840"/>
    </source>
</evidence>
<dbReference type="PRINTS" id="PR00344">
    <property type="entry name" value="BCTRLSENSOR"/>
</dbReference>
<feature type="domain" description="PAS" evidence="10">
    <location>
        <begin position="17"/>
        <end position="54"/>
    </location>
</feature>
<evidence type="ECO:0000256" key="6">
    <source>
        <dbReference type="ARBA" id="ARBA00022777"/>
    </source>
</evidence>
<keyword evidence="7" id="KW-0067">ATP-binding</keyword>
<dbReference type="SMART" id="SM00091">
    <property type="entry name" value="PAS"/>
    <property type="match status" value="1"/>
</dbReference>
<accession>M5U5H7</accession>
<reference evidence="11 12" key="1">
    <citation type="journal article" date="2013" name="Mar. Genomics">
        <title>Expression of sulfatases in Rhodopirellula baltica and the diversity of sulfatases in the genus Rhodopirellula.</title>
        <authorList>
            <person name="Wegner C.E."/>
            <person name="Richter-Heitmann T."/>
            <person name="Klindworth A."/>
            <person name="Klockow C."/>
            <person name="Richter M."/>
            <person name="Achstetter T."/>
            <person name="Glockner F.O."/>
            <person name="Harder J."/>
        </authorList>
    </citation>
    <scope>NUCLEOTIDE SEQUENCE [LARGE SCALE GENOMIC DNA]</scope>
    <source>
        <strain evidence="11 12">SM41</strain>
    </source>
</reference>
<dbReference type="InterPro" id="IPR005467">
    <property type="entry name" value="His_kinase_dom"/>
</dbReference>
<dbReference type="Pfam" id="PF13426">
    <property type="entry name" value="PAS_9"/>
    <property type="match status" value="1"/>
</dbReference>
<keyword evidence="4" id="KW-0808">Transferase</keyword>
<dbReference type="PATRIC" id="fig|1263870.3.peg.2013"/>
<comment type="catalytic activity">
    <reaction evidence="1">
        <text>ATP + protein L-histidine = ADP + protein N-phospho-L-histidine.</text>
        <dbReference type="EC" id="2.7.13.3"/>
    </reaction>
</comment>
<evidence type="ECO:0000256" key="5">
    <source>
        <dbReference type="ARBA" id="ARBA00022741"/>
    </source>
</evidence>
<comment type="caution">
    <text evidence="11">The sequence shown here is derived from an EMBL/GenBank/DDBJ whole genome shotgun (WGS) entry which is preliminary data.</text>
</comment>
<dbReference type="PROSITE" id="PS50109">
    <property type="entry name" value="HIS_KIN"/>
    <property type="match status" value="1"/>
</dbReference>
<name>M5U5H7_9BACT</name>